<dbReference type="Pfam" id="PF00501">
    <property type="entry name" value="AMP-binding"/>
    <property type="match status" value="1"/>
</dbReference>
<dbReference type="GeneID" id="9683695"/>
<dbReference type="PANTHER" id="PTHR44394:SF1">
    <property type="entry name" value="BETA-ALANINE-ACTIVATING ENZYME"/>
    <property type="match status" value="1"/>
</dbReference>
<dbReference type="EMBL" id="GG663738">
    <property type="protein sequence ID" value="EEH58208.1"/>
    <property type="molecule type" value="Genomic_DNA"/>
</dbReference>
<proteinExistence type="predicted"/>
<evidence type="ECO:0000259" key="3">
    <source>
        <dbReference type="Pfam" id="PF13360"/>
    </source>
</evidence>
<dbReference type="Gene3D" id="3.30.300.30">
    <property type="match status" value="1"/>
</dbReference>
<dbReference type="GO" id="GO:0043041">
    <property type="term" value="P:amino acid activation for nonribosomal peptide biosynthetic process"/>
    <property type="evidence" value="ECO:0007669"/>
    <property type="project" value="TreeGrafter"/>
</dbReference>
<dbReference type="InterPro" id="IPR045851">
    <property type="entry name" value="AMP-bd_C_sf"/>
</dbReference>
<evidence type="ECO:0000259" key="2">
    <source>
        <dbReference type="Pfam" id="PF00501"/>
    </source>
</evidence>
<dbReference type="InterPro" id="IPR011047">
    <property type="entry name" value="Quinoprotein_ADH-like_sf"/>
</dbReference>
<feature type="domain" description="Pyrrolo-quinoline quinone repeat" evidence="3">
    <location>
        <begin position="874"/>
        <end position="953"/>
    </location>
</feature>
<name>C1MR79_MICPC</name>
<evidence type="ECO:0000313" key="4">
    <source>
        <dbReference type="EMBL" id="EEH58208.1"/>
    </source>
</evidence>
<sequence>MARKRRKRAAGDDDVPTSPRTTTDARVAAADGFDAKATVGATIRALLSSGERSSESTLFLRCATDADDAYDERVTHGAVWSHAASIVDALKPILARARARTPARRDRDGRALPPLVGVYADPSAEYVAALIAILACEAAFVPLDPGWSTPRLRAVVKSARVDGVIVLRAPRDEACDVFAPTSMPAANVATFTTRAPKSVTKAKARAAAATLASAAEGDDVVLSDVCYVMYTSGSTGTPKGVLGTHRGVLARAAWELPRAPDEGRERGCLSTAVGFVDSVNEIFAPLLRGRVSVVVNWEYTSYEAAMCKFLCDEDVETMTTRDVTFRFFTRGGGDGDARFKATTLAKAVVNGRVTRVTVTASMWTMLLRILQMVLQMGDYPVDHLQLCTVVSSGEPLQITKLQWWSFWEENELYDVADGKGPTVYNLYGSTEVSGDALGCGFYCSRSSDVHSFDKFMQFGRDDDNFEAEMTSFNGGELPEEAPVGYPMRMGECSIVLLMKKDEETNGWFVVKEMNETGEVVVAGDCVAAGYLPADGDDKDDEDDERFTTLGALFGDGLPDKNAAGIRAFRTGDLGMFKQSSTGRGGACITLQGRSDDIVKVFGERVSLREVEAAASSVDGVERAVAKFFRAIDEGEWNDEGDWDEGWDIGGLVALYIVVRGRTRGNSDAMSRRVIEACRARGVPRIATPTMNAITTLDSLPMTASGKVDRAALPFPDLARALNFKIGEVNTADEVLEMMRKILGDDKYGMLDDFFEFGAASPDAAALAHMLRIDALKVYDLRRADAIAAFLKADLAIGMREKPEKPSWASDSDEDDDDGSDDSSWEEVDEPPPPGAAHTTIEDAKPLRHVWDAKLGRCVDARPLVFRVAGESGDGTWRVVIGSHSAEVVCARAFDGEVLWRTNLPGRVEAGACVADAKNTVVAVPCLDGHVYFIAVADGEILWSYDTGGECKGELTGYRRKPEDIQIVGSNDPNDENLTRDYLVFGMSHGGAAFALSHSKRRAIWSLSALGKGLGPDGEGEFHVKNFVGVAAPCVCVHGEVDREGWRNTSNDCVVFATLAGVVVAVSLDVVFKCAAPEYWEKKPKDAVRWAVGAHWSDFEDGGDFVPVFSSPVFLKHTGIVAVANVDGVIEGFPTEHGFGGRPEDPHAAHAWKIETGAPIYAPLASMEEFGNGFSVRNMLIVATAHGSLIGYLCDDGEGSEDHYGYADNPYEDYSDGGYHTFEDPDEIWRVQRKGRIRAAPAFLAPGYENHLLMDIVAAWDTGEVGVVTFDEGGVAKLRAIETLPAAVFSSPAPIAFRGGDRFVERIYIGCRDDKLHALEVPDRKE</sequence>
<dbReference type="InterPro" id="IPR015943">
    <property type="entry name" value="WD40/YVTN_repeat-like_dom_sf"/>
</dbReference>
<keyword evidence="5" id="KW-1185">Reference proteome</keyword>
<dbReference type="InterPro" id="IPR000873">
    <property type="entry name" value="AMP-dep_synth/lig_dom"/>
</dbReference>
<reference evidence="4 5" key="1">
    <citation type="journal article" date="2009" name="Science">
        <title>Green evolution and dynamic adaptations revealed by genomes of the marine picoeukaryotes Micromonas.</title>
        <authorList>
            <person name="Worden A.Z."/>
            <person name="Lee J.H."/>
            <person name="Mock T."/>
            <person name="Rouze P."/>
            <person name="Simmons M.P."/>
            <person name="Aerts A.L."/>
            <person name="Allen A.E."/>
            <person name="Cuvelier M.L."/>
            <person name="Derelle E."/>
            <person name="Everett M.V."/>
            <person name="Foulon E."/>
            <person name="Grimwood J."/>
            <person name="Gundlach H."/>
            <person name="Henrissat B."/>
            <person name="Napoli C."/>
            <person name="McDonald S.M."/>
            <person name="Parker M.S."/>
            <person name="Rombauts S."/>
            <person name="Salamov A."/>
            <person name="Von Dassow P."/>
            <person name="Badger J.H."/>
            <person name="Coutinho P.M."/>
            <person name="Demir E."/>
            <person name="Dubchak I."/>
            <person name="Gentemann C."/>
            <person name="Eikrem W."/>
            <person name="Gready J.E."/>
            <person name="John U."/>
            <person name="Lanier W."/>
            <person name="Lindquist E.A."/>
            <person name="Lucas S."/>
            <person name="Mayer K.F."/>
            <person name="Moreau H."/>
            <person name="Not F."/>
            <person name="Otillar R."/>
            <person name="Panaud O."/>
            <person name="Pangilinan J."/>
            <person name="Paulsen I."/>
            <person name="Piegu B."/>
            <person name="Poliakov A."/>
            <person name="Robbens S."/>
            <person name="Schmutz J."/>
            <person name="Toulza E."/>
            <person name="Wyss T."/>
            <person name="Zelensky A."/>
            <person name="Zhou K."/>
            <person name="Armbrust E.V."/>
            <person name="Bhattacharya D."/>
            <person name="Goodenough U.W."/>
            <person name="Van de Peer Y."/>
            <person name="Grigoriev I.V."/>
        </authorList>
    </citation>
    <scope>NUCLEOTIDE SEQUENCE [LARGE SCALE GENOMIC DNA]</scope>
    <source>
        <strain evidence="4 5">CCMP1545</strain>
    </source>
</reference>
<dbReference type="KEGG" id="mpp:MICPUCDRAFT_57558"/>
<feature type="domain" description="AMP-dependent synthetase/ligase" evidence="2">
    <location>
        <begin position="116"/>
        <end position="531"/>
    </location>
</feature>
<dbReference type="InterPro" id="IPR042099">
    <property type="entry name" value="ANL_N_sf"/>
</dbReference>
<feature type="region of interest" description="Disordered" evidence="1">
    <location>
        <begin position="801"/>
        <end position="841"/>
    </location>
</feature>
<dbReference type="PROSITE" id="PS00455">
    <property type="entry name" value="AMP_BINDING"/>
    <property type="match status" value="1"/>
</dbReference>
<dbReference type="STRING" id="564608.C1MR79"/>
<gene>
    <name evidence="4" type="ORF">MICPUCDRAFT_57558</name>
</gene>
<dbReference type="OMA" id="FVERIYI"/>
<dbReference type="SUPFAM" id="SSF50998">
    <property type="entry name" value="Quinoprotein alcohol dehydrogenase-like"/>
    <property type="match status" value="1"/>
</dbReference>
<dbReference type="Gene3D" id="3.40.50.980">
    <property type="match status" value="2"/>
</dbReference>
<protein>
    <submittedName>
        <fullName evidence="4">Predicted protein</fullName>
    </submittedName>
</protein>
<dbReference type="eggNOG" id="KOG1178">
    <property type="taxonomic scope" value="Eukaryota"/>
</dbReference>
<dbReference type="Gene3D" id="2.130.10.10">
    <property type="entry name" value="YVTN repeat-like/Quinoprotein amine dehydrogenase"/>
    <property type="match status" value="1"/>
</dbReference>
<dbReference type="InterPro" id="IPR020845">
    <property type="entry name" value="AMP-binding_CS"/>
</dbReference>
<dbReference type="InterPro" id="IPR002372">
    <property type="entry name" value="PQQ_rpt_dom"/>
</dbReference>
<evidence type="ECO:0000256" key="1">
    <source>
        <dbReference type="SAM" id="MobiDB-lite"/>
    </source>
</evidence>
<feature type="compositionally biased region" description="Acidic residues" evidence="1">
    <location>
        <begin position="810"/>
        <end position="829"/>
    </location>
</feature>
<dbReference type="Gene3D" id="3.40.50.12780">
    <property type="entry name" value="N-terminal domain of ligase-like"/>
    <property type="match status" value="1"/>
</dbReference>
<dbReference type="Proteomes" id="UP000001876">
    <property type="component" value="Unassembled WGS sequence"/>
</dbReference>
<dbReference type="OrthoDB" id="553349at2759"/>
<dbReference type="Pfam" id="PF13360">
    <property type="entry name" value="PQQ_2"/>
    <property type="match status" value="1"/>
</dbReference>
<organism evidence="5">
    <name type="scientific">Micromonas pusilla (strain CCMP1545)</name>
    <name type="common">Picoplanktonic green alga</name>
    <dbReference type="NCBI Taxonomy" id="564608"/>
    <lineage>
        <taxon>Eukaryota</taxon>
        <taxon>Viridiplantae</taxon>
        <taxon>Chlorophyta</taxon>
        <taxon>Mamiellophyceae</taxon>
        <taxon>Mamiellales</taxon>
        <taxon>Mamiellaceae</taxon>
        <taxon>Micromonas</taxon>
    </lineage>
</organism>
<evidence type="ECO:0000313" key="5">
    <source>
        <dbReference type="Proteomes" id="UP000001876"/>
    </source>
</evidence>
<feature type="region of interest" description="Disordered" evidence="1">
    <location>
        <begin position="1"/>
        <end position="24"/>
    </location>
</feature>
<dbReference type="eggNOG" id="KOG4649">
    <property type="taxonomic scope" value="Eukaryota"/>
</dbReference>
<dbReference type="InterPro" id="IPR052091">
    <property type="entry name" value="Beta-ala_Activ/Resist"/>
</dbReference>
<dbReference type="RefSeq" id="XP_003058257.1">
    <property type="nucleotide sequence ID" value="XM_003058211.1"/>
</dbReference>
<dbReference type="PANTHER" id="PTHR44394">
    <property type="entry name" value="BETA-ALANINE-ACTIVATING ENZYME"/>
    <property type="match status" value="1"/>
</dbReference>
<dbReference type="SUPFAM" id="SSF56801">
    <property type="entry name" value="Acetyl-CoA synthetase-like"/>
    <property type="match status" value="1"/>
</dbReference>
<accession>C1MR79</accession>